<dbReference type="EMBL" id="JARBHB010000001">
    <property type="protein sequence ID" value="KAJ8896769.1"/>
    <property type="molecule type" value="Genomic_DNA"/>
</dbReference>
<proteinExistence type="predicted"/>
<evidence type="ECO:0000313" key="1">
    <source>
        <dbReference type="EMBL" id="KAJ8896769.1"/>
    </source>
</evidence>
<keyword evidence="2" id="KW-1185">Reference proteome</keyword>
<reference evidence="1 2" key="1">
    <citation type="submission" date="2023-02" db="EMBL/GenBank/DDBJ databases">
        <title>LHISI_Scaffold_Assembly.</title>
        <authorList>
            <person name="Stuart O.P."/>
            <person name="Cleave R."/>
            <person name="Magrath M.J.L."/>
            <person name="Mikheyev A.S."/>
        </authorList>
    </citation>
    <scope>NUCLEOTIDE SEQUENCE [LARGE SCALE GENOMIC DNA]</scope>
    <source>
        <strain evidence="1">Daus_M_001</strain>
        <tissue evidence="1">Leg muscle</tissue>
    </source>
</reference>
<evidence type="ECO:0000313" key="2">
    <source>
        <dbReference type="Proteomes" id="UP001159363"/>
    </source>
</evidence>
<name>A0ABQ9IKP3_9NEOP</name>
<sequence length="170" mass="19448">MTAKGRTQEALKTPLKEVIAIDFSKNIPCPNIKTNDFYYKLQLLVYVFNLSTRLSYDETVAKKRNEEVSSFLHHFVTQFLDSAVKELAIFCYSCGDQNKNATIIPFLQHLIHKEKYASCPRTFIPSMKGILPSSKGGLSARFQRLGATKLNLQDVNPLHLLLSKWMWNYG</sequence>
<protein>
    <submittedName>
        <fullName evidence="1">Uncharacterized protein</fullName>
    </submittedName>
</protein>
<organism evidence="1 2">
    <name type="scientific">Dryococelus australis</name>
    <dbReference type="NCBI Taxonomy" id="614101"/>
    <lineage>
        <taxon>Eukaryota</taxon>
        <taxon>Metazoa</taxon>
        <taxon>Ecdysozoa</taxon>
        <taxon>Arthropoda</taxon>
        <taxon>Hexapoda</taxon>
        <taxon>Insecta</taxon>
        <taxon>Pterygota</taxon>
        <taxon>Neoptera</taxon>
        <taxon>Polyneoptera</taxon>
        <taxon>Phasmatodea</taxon>
        <taxon>Verophasmatodea</taxon>
        <taxon>Anareolatae</taxon>
        <taxon>Phasmatidae</taxon>
        <taxon>Eurycanthinae</taxon>
        <taxon>Dryococelus</taxon>
    </lineage>
</organism>
<accession>A0ABQ9IKP3</accession>
<comment type="caution">
    <text evidence="1">The sequence shown here is derived from an EMBL/GenBank/DDBJ whole genome shotgun (WGS) entry which is preliminary data.</text>
</comment>
<dbReference type="Proteomes" id="UP001159363">
    <property type="component" value="Chromosome 1"/>
</dbReference>
<gene>
    <name evidence="1" type="ORF">PR048_002114</name>
</gene>